<accession>A0A1B2JFK4</accession>
<evidence type="ECO:0000256" key="1">
    <source>
        <dbReference type="SAM" id="MobiDB-lite"/>
    </source>
</evidence>
<evidence type="ECO:0000313" key="4">
    <source>
        <dbReference type="Proteomes" id="UP000094565"/>
    </source>
</evidence>
<organism evidence="3 4">
    <name type="scientific">Komagataella pastoris</name>
    <name type="common">Yeast</name>
    <name type="synonym">Pichia pastoris</name>
    <dbReference type="NCBI Taxonomy" id="4922"/>
    <lineage>
        <taxon>Eukaryota</taxon>
        <taxon>Fungi</taxon>
        <taxon>Dikarya</taxon>
        <taxon>Ascomycota</taxon>
        <taxon>Saccharomycotina</taxon>
        <taxon>Pichiomycetes</taxon>
        <taxon>Pichiales</taxon>
        <taxon>Pichiaceae</taxon>
        <taxon>Komagataella</taxon>
    </lineage>
</organism>
<feature type="compositionally biased region" description="Basic and acidic residues" evidence="1">
    <location>
        <begin position="102"/>
        <end position="112"/>
    </location>
</feature>
<protein>
    <submittedName>
        <fullName evidence="3">BA75_03364T0</fullName>
    </submittedName>
</protein>
<name>A0A1B2JFK4_PICPA</name>
<dbReference type="Proteomes" id="UP000094565">
    <property type="component" value="Chromosome 3"/>
</dbReference>
<keyword evidence="4" id="KW-1185">Reference proteome</keyword>
<feature type="domain" description="YMC020W-like alpha/beta hydrolase" evidence="2">
    <location>
        <begin position="182"/>
        <end position="514"/>
    </location>
</feature>
<dbReference type="EMBL" id="CP014586">
    <property type="protein sequence ID" value="ANZ76820.1"/>
    <property type="molecule type" value="Genomic_DNA"/>
</dbReference>
<dbReference type="PANTHER" id="PTHR47349">
    <property type="entry name" value="CHROMOSOME 8, WHOLE GENOME SHOTGUN SEQUENCE"/>
    <property type="match status" value="1"/>
</dbReference>
<sequence>MRDSSNHSKRWPGIPWHRRTATVASNPSAFDSHSQNNSSHCEQISKSSLEHYRIQSNAPENLLIGERKCSYDPTTHKEELQMKTSYRSWPFWRNSSYPVIHSKTDDKNKTSNRECPGVQSSQTISTRGLTLDQLNVGLSHRKHELSTVLPSIRCLPLKHSTTMLFDRFYKFSSLLGIDSSVSSCLYRLPEPRKPQRVVIIGIHGFFPTKVLRPLIGEPTGTSVKFSNEAEQAVRDWAKEHNADITIQKIALEKEGNVISRVEFFLNEMKNWTEDINKADFVFFAAHSQGTPVSIILLAQLLSEGIIDDKRTIGILAMAGISNGPFFGIDQRFFVRAYSTIENESMMELFEFQNMKTPLSKLYVQSIREIISHGAKIVFVGSIDDQLVPLYSALAFHVRHPNIFRAAYIDGCSKTPKFVSDTVSICCTLYNLGFSDHGVLKEISPVLAGPLTGGGHSKIYNERGVYELALQFFLETTNFNDYFPKQPVIIKHFELKFLAANPFHLPWCMRGLMFEAHKFLPSGKSKVENILTEFNNWNPDSKSLKDMKYRLNGLGAKF</sequence>
<proteinExistence type="predicted"/>
<dbReference type="Pfam" id="PF26147">
    <property type="entry name" value="AB_HYDROLASE_YMC0-YMC35"/>
    <property type="match status" value="1"/>
</dbReference>
<dbReference type="InterPro" id="IPR058934">
    <property type="entry name" value="YMC020W-like"/>
</dbReference>
<evidence type="ECO:0000259" key="2">
    <source>
        <dbReference type="Pfam" id="PF26147"/>
    </source>
</evidence>
<dbReference type="OrthoDB" id="5598028at2759"/>
<dbReference type="InterPro" id="IPR058933">
    <property type="entry name" value="YMC020W-like_ab_hydrolase"/>
</dbReference>
<gene>
    <name evidence="3" type="primary">YML020W</name>
    <name evidence="3" type="ORF">ATY40_BA7503364</name>
</gene>
<feature type="region of interest" description="Disordered" evidence="1">
    <location>
        <begin position="102"/>
        <end position="122"/>
    </location>
</feature>
<reference evidence="3 4" key="1">
    <citation type="submission" date="2016-02" db="EMBL/GenBank/DDBJ databases">
        <title>Comparative genomic and transcriptomic foundation for Pichia pastoris.</title>
        <authorList>
            <person name="Love K.R."/>
            <person name="Shah K.A."/>
            <person name="Whittaker C.A."/>
            <person name="Wu J."/>
            <person name="Bartlett M.C."/>
            <person name="Ma D."/>
            <person name="Leeson R.L."/>
            <person name="Priest M."/>
            <person name="Young S.K."/>
            <person name="Love J.C."/>
        </authorList>
    </citation>
    <scope>NUCLEOTIDE SEQUENCE [LARGE SCALE GENOMIC DNA]</scope>
    <source>
        <strain evidence="3 4">ATCC 28485</strain>
    </source>
</reference>
<evidence type="ECO:0000313" key="3">
    <source>
        <dbReference type="EMBL" id="ANZ76820.1"/>
    </source>
</evidence>
<dbReference type="AlphaFoldDB" id="A0A1B2JFK4"/>
<dbReference type="PANTHER" id="PTHR47349:SF1">
    <property type="entry name" value="AER328WP"/>
    <property type="match status" value="1"/>
</dbReference>